<sequence>MGERVGIVLASDDPERLYVAATYVATELAMGKEVVIFAAGRSVLALAGRGGAGGPYYEKMRELKVDWHSLLKASKPLGLKIVACETALRIYEVSPDELDKELVDAVSSMYTFLEEVGNGRVVAF</sequence>
<dbReference type="RefSeq" id="WP_011850002.1">
    <property type="nucleotide sequence ID" value="NC_009073.1"/>
</dbReference>
<dbReference type="PANTHER" id="PTHR34655:SF1">
    <property type="match status" value="1"/>
</dbReference>
<dbReference type="HOGENOM" id="CLU_1998823_0_0_2"/>
<accession>A3MVS7</accession>
<dbReference type="PANTHER" id="PTHR34655">
    <property type="entry name" value="CONSERVED WITHIN P. AEROPHILUM"/>
    <property type="match status" value="1"/>
</dbReference>
<dbReference type="GeneID" id="4909002"/>
<dbReference type="STRING" id="410359.Pcal_1321"/>
<name>A3MVS7_PYRCJ</name>
<dbReference type="SUPFAM" id="SSF75169">
    <property type="entry name" value="DsrEFH-like"/>
    <property type="match status" value="1"/>
</dbReference>
<dbReference type="Proteomes" id="UP000001431">
    <property type="component" value="Chromosome"/>
</dbReference>
<dbReference type="KEGG" id="pcl:Pcal_1321"/>
<gene>
    <name evidence="1" type="ordered locus">Pcal_1321</name>
</gene>
<proteinExistence type="predicted"/>
<evidence type="ECO:0000313" key="1">
    <source>
        <dbReference type="EMBL" id="ABO08744.1"/>
    </source>
</evidence>
<dbReference type="AlphaFoldDB" id="A3MVS7"/>
<dbReference type="InterPro" id="IPR027396">
    <property type="entry name" value="DsrEFH-like"/>
</dbReference>
<dbReference type="Gene3D" id="3.40.1260.10">
    <property type="entry name" value="DsrEFH-like"/>
    <property type="match status" value="1"/>
</dbReference>
<reference evidence="1" key="1">
    <citation type="submission" date="2007-02" db="EMBL/GenBank/DDBJ databases">
        <title>Complete sequence of Pyrobaculum calidifontis JCM 11548.</title>
        <authorList>
            <consortium name="US DOE Joint Genome Institute"/>
            <person name="Copeland A."/>
            <person name="Lucas S."/>
            <person name="Lapidus A."/>
            <person name="Barry K."/>
            <person name="Glavina del Rio T."/>
            <person name="Dalin E."/>
            <person name="Tice H."/>
            <person name="Pitluck S."/>
            <person name="Chain P."/>
            <person name="Malfatti S."/>
            <person name="Shin M."/>
            <person name="Vergez L."/>
            <person name="Schmutz J."/>
            <person name="Larimer F."/>
            <person name="Land M."/>
            <person name="Hauser L."/>
            <person name="Kyrpides N."/>
            <person name="Mikhailova N."/>
            <person name="Cozen A.E."/>
            <person name="Fitz-Gibbon S.T."/>
            <person name="House C.H."/>
            <person name="Saltikov C."/>
            <person name="Lowe T.M."/>
            <person name="Richardson P."/>
        </authorList>
    </citation>
    <scope>NUCLEOTIDE SEQUENCE [LARGE SCALE GENOMIC DNA]</scope>
    <source>
        <strain evidence="1">JCM 11548</strain>
    </source>
</reference>
<keyword evidence="2" id="KW-1185">Reference proteome</keyword>
<evidence type="ECO:0000313" key="2">
    <source>
        <dbReference type="Proteomes" id="UP000001431"/>
    </source>
</evidence>
<dbReference type="eggNOG" id="arCOG02065">
    <property type="taxonomic scope" value="Archaea"/>
</dbReference>
<dbReference type="OrthoDB" id="288304at2157"/>
<dbReference type="EMBL" id="CP000561">
    <property type="protein sequence ID" value="ABO08744.1"/>
    <property type="molecule type" value="Genomic_DNA"/>
</dbReference>
<evidence type="ECO:0008006" key="3">
    <source>
        <dbReference type="Google" id="ProtNLM"/>
    </source>
</evidence>
<organism evidence="1 2">
    <name type="scientific">Pyrobaculum calidifontis (strain DSM 21063 / JCM 11548 / VA1)</name>
    <dbReference type="NCBI Taxonomy" id="410359"/>
    <lineage>
        <taxon>Archaea</taxon>
        <taxon>Thermoproteota</taxon>
        <taxon>Thermoprotei</taxon>
        <taxon>Thermoproteales</taxon>
        <taxon>Thermoproteaceae</taxon>
        <taxon>Pyrobaculum</taxon>
    </lineage>
</organism>
<protein>
    <recommendedName>
        <fullName evidence="3">Peroxiredoxin</fullName>
    </recommendedName>
</protein>